<evidence type="ECO:0000313" key="3">
    <source>
        <dbReference type="Proteomes" id="UP000585272"/>
    </source>
</evidence>
<feature type="compositionally biased region" description="Basic residues" evidence="1">
    <location>
        <begin position="630"/>
        <end position="652"/>
    </location>
</feature>
<keyword evidence="3" id="KW-1185">Reference proteome</keyword>
<name>A0A840ICG3_9ACTN</name>
<feature type="region of interest" description="Disordered" evidence="1">
    <location>
        <begin position="623"/>
        <end position="652"/>
    </location>
</feature>
<gene>
    <name evidence="2" type="ORF">BDZ31_002213</name>
</gene>
<feature type="compositionally biased region" description="Basic and acidic residues" evidence="1">
    <location>
        <begin position="23"/>
        <end position="41"/>
    </location>
</feature>
<protein>
    <submittedName>
        <fullName evidence="2">Uncharacterized protein</fullName>
    </submittedName>
</protein>
<proteinExistence type="predicted"/>
<dbReference type="EMBL" id="JACHNU010000002">
    <property type="protein sequence ID" value="MBB4662627.1"/>
    <property type="molecule type" value="Genomic_DNA"/>
</dbReference>
<evidence type="ECO:0000313" key="2">
    <source>
        <dbReference type="EMBL" id="MBB4662627.1"/>
    </source>
</evidence>
<dbReference type="AlphaFoldDB" id="A0A840ICG3"/>
<reference evidence="2 3" key="1">
    <citation type="submission" date="2020-08" db="EMBL/GenBank/DDBJ databases">
        <title>Genomic Encyclopedia of Archaeal and Bacterial Type Strains, Phase II (KMG-II): from individual species to whole genera.</title>
        <authorList>
            <person name="Goeker M."/>
        </authorList>
    </citation>
    <scope>NUCLEOTIDE SEQUENCE [LARGE SCALE GENOMIC DNA]</scope>
    <source>
        <strain evidence="2 3">DSM 23288</strain>
    </source>
</reference>
<evidence type="ECO:0000256" key="1">
    <source>
        <dbReference type="SAM" id="MobiDB-lite"/>
    </source>
</evidence>
<feature type="region of interest" description="Disordered" evidence="1">
    <location>
        <begin position="16"/>
        <end position="48"/>
    </location>
</feature>
<dbReference type="RefSeq" id="WP_183341946.1">
    <property type="nucleotide sequence ID" value="NZ_JACHNU010000002.1"/>
</dbReference>
<sequence length="652" mass="68360">MPQPTGCEALRFEAGLQLKPQHGRPDEPAGFDIDLKVKQNDDPDGLSSPTVRKVQVRLPEGVAISPPSAWGLDGCSDAATKLGTAEAAVCPETSKIGSVAIDTPLLPNPLVGDVFLRSPQPGNLFRLLIEARGSGIVIKLPGTVLRDPQTGQITAIFDNNPQLPFSNLRMSLRGGDRAPLVNPATCGPKTTTTEITAHTGAVVSSSSTFNIEGCGPDVFAPSFSAGVQNAVAGKSGAFSLTLRRAGGPQVLRTLRVEMPKGLLARVGDVPLCDDSAAANGACGEQSRVGSVTVGAGAGASPYHLGGRVYMGGPYKGAPYSLSIVVPAIAGPFDLGTVVVRAAVAIDRNDTSLTIASDPMPTILEGVPLNLRTLNVTMDRDQFMVNPTNCSRASVDGVIGSQTGTEVARSARFQVADCAALPFKPKLTLTAGNARRSPRNGLTMPLTATLKMTPGQANNRLVRVDLPRTVNARLEVINNDKACTMEQFIADRCPQSIGSATAVTPLLQEPLTGPIYLVRNPARRLPDMVVRLRGQGTASLVAVDVTGKITINRNLTLRTAFDTIPDVPITSFKLSLVAGKRGAVGAIGNFCTARVRKASVARLAFRAQSGKRVNVNQRMKVAGCKSARQSAKAKRGRGAKRAAKKRGAARSAR</sequence>
<organism evidence="2 3">
    <name type="scientific">Conexibacter arvalis</name>
    <dbReference type="NCBI Taxonomy" id="912552"/>
    <lineage>
        <taxon>Bacteria</taxon>
        <taxon>Bacillati</taxon>
        <taxon>Actinomycetota</taxon>
        <taxon>Thermoleophilia</taxon>
        <taxon>Solirubrobacterales</taxon>
        <taxon>Conexibacteraceae</taxon>
        <taxon>Conexibacter</taxon>
    </lineage>
</organism>
<accession>A0A840ICG3</accession>
<dbReference type="Proteomes" id="UP000585272">
    <property type="component" value="Unassembled WGS sequence"/>
</dbReference>
<comment type="caution">
    <text evidence="2">The sequence shown here is derived from an EMBL/GenBank/DDBJ whole genome shotgun (WGS) entry which is preliminary data.</text>
</comment>